<dbReference type="OrthoDB" id="2505866at2759"/>
<dbReference type="InterPro" id="IPR038717">
    <property type="entry name" value="Tc1-like_DDE_dom"/>
</dbReference>
<dbReference type="NCBIfam" id="NF033545">
    <property type="entry name" value="transpos_IS630"/>
    <property type="match status" value="1"/>
</dbReference>
<feature type="domain" description="Tc1-like transposase DDE" evidence="1">
    <location>
        <begin position="227"/>
        <end position="369"/>
    </location>
</feature>
<dbReference type="InterPro" id="IPR047655">
    <property type="entry name" value="Transpos_IS630-like"/>
</dbReference>
<reference evidence="2 3" key="1">
    <citation type="submission" date="2019-05" db="EMBL/GenBank/DDBJ databases">
        <title>Emergence of the Ug99 lineage of the wheat stem rust pathogen through somatic hybridization.</title>
        <authorList>
            <person name="Li F."/>
            <person name="Upadhyaya N.M."/>
            <person name="Sperschneider J."/>
            <person name="Matny O."/>
            <person name="Nguyen-Phuc H."/>
            <person name="Mago R."/>
            <person name="Raley C."/>
            <person name="Miller M.E."/>
            <person name="Silverstein K.A.T."/>
            <person name="Henningsen E."/>
            <person name="Hirsch C.D."/>
            <person name="Visser B."/>
            <person name="Pretorius Z.A."/>
            <person name="Steffenson B.J."/>
            <person name="Schwessinger B."/>
            <person name="Dodds P.N."/>
            <person name="Figueroa M."/>
        </authorList>
    </citation>
    <scope>NUCLEOTIDE SEQUENCE [LARGE SCALE GENOMIC DNA]</scope>
    <source>
        <strain evidence="2">21-0</strain>
    </source>
</reference>
<proteinExistence type="predicted"/>
<dbReference type="SUPFAM" id="SSF53098">
    <property type="entry name" value="Ribonuclease H-like"/>
    <property type="match status" value="1"/>
</dbReference>
<evidence type="ECO:0000313" key="2">
    <source>
        <dbReference type="EMBL" id="KAA1118008.1"/>
    </source>
</evidence>
<dbReference type="AlphaFoldDB" id="A0A5B0QXL8"/>
<name>A0A5B0QXL8_PUCGR</name>
<evidence type="ECO:0000259" key="1">
    <source>
        <dbReference type="Pfam" id="PF13358"/>
    </source>
</evidence>
<dbReference type="Pfam" id="PF13358">
    <property type="entry name" value="DDE_3"/>
    <property type="match status" value="1"/>
</dbReference>
<dbReference type="EMBL" id="VSWC01000002">
    <property type="protein sequence ID" value="KAA1118008.1"/>
    <property type="molecule type" value="Genomic_DNA"/>
</dbReference>
<protein>
    <recommendedName>
        <fullName evidence="1">Tc1-like transposase DDE domain-containing protein</fullName>
    </recommendedName>
</protein>
<dbReference type="InterPro" id="IPR036397">
    <property type="entry name" value="RNaseH_sf"/>
</dbReference>
<sequence>MMYCRLKKAWTKRALPSVKVMCFRGTAGVYACDFCHTQLRVDPPGCDLSGVAIATPLPDRFLPRTPDSTRTRTTITMVYRYHAPATKVATVKMAIQGLSLDEICRLLGSFISRQSFGRWIQLYEETRCVLKDPETYEARGRPASLSDEECQFMIRLVQSEPGLFLDEIQERLYDSSGVLLSVEGIHRNLVERLSITLKKPDTKSIRKSLSAKYTFVEKMEFYPAEFLVFTDESSFFDKDLLRSYARSKRGTPASRFFKNNNAARLSLLPAISIDGIIALTTTFENYNGPRFEHFIEYDLLPRMNRYPDTNSVLVCDNASYHRGERVQQLCDAVGVRLMYLPPYCPELNPIELGFAAIKQRIRSSRILDRTDDPEWEIRRVTSEILQDNFCYKIYKHCGYCVPQN</sequence>
<dbReference type="InterPro" id="IPR012337">
    <property type="entry name" value="RNaseH-like_sf"/>
</dbReference>
<dbReference type="GO" id="GO:0003676">
    <property type="term" value="F:nucleic acid binding"/>
    <property type="evidence" value="ECO:0007669"/>
    <property type="project" value="InterPro"/>
</dbReference>
<dbReference type="PANTHER" id="PTHR46564">
    <property type="entry name" value="TRANSPOSASE"/>
    <property type="match status" value="1"/>
</dbReference>
<dbReference type="PANTHER" id="PTHR46564:SF1">
    <property type="entry name" value="TRANSPOSASE"/>
    <property type="match status" value="1"/>
</dbReference>
<keyword evidence="3" id="KW-1185">Reference proteome</keyword>
<comment type="caution">
    <text evidence="2">The sequence shown here is derived from an EMBL/GenBank/DDBJ whole genome shotgun (WGS) entry which is preliminary data.</text>
</comment>
<organism evidence="2 3">
    <name type="scientific">Puccinia graminis f. sp. tritici</name>
    <dbReference type="NCBI Taxonomy" id="56615"/>
    <lineage>
        <taxon>Eukaryota</taxon>
        <taxon>Fungi</taxon>
        <taxon>Dikarya</taxon>
        <taxon>Basidiomycota</taxon>
        <taxon>Pucciniomycotina</taxon>
        <taxon>Pucciniomycetes</taxon>
        <taxon>Pucciniales</taxon>
        <taxon>Pucciniaceae</taxon>
        <taxon>Puccinia</taxon>
    </lineage>
</organism>
<accession>A0A5B0QXL8</accession>
<dbReference type="InterPro" id="IPR009057">
    <property type="entry name" value="Homeodomain-like_sf"/>
</dbReference>
<dbReference type="Gene3D" id="3.30.420.10">
    <property type="entry name" value="Ribonuclease H-like superfamily/Ribonuclease H"/>
    <property type="match status" value="1"/>
</dbReference>
<dbReference type="SUPFAM" id="SSF46689">
    <property type="entry name" value="Homeodomain-like"/>
    <property type="match status" value="1"/>
</dbReference>
<gene>
    <name evidence="2" type="ORF">PGT21_050026</name>
</gene>
<evidence type="ECO:0000313" key="3">
    <source>
        <dbReference type="Proteomes" id="UP000324748"/>
    </source>
</evidence>
<dbReference type="Proteomes" id="UP000324748">
    <property type="component" value="Unassembled WGS sequence"/>
</dbReference>